<comment type="caution">
    <text evidence="1">The sequence shown here is derived from an EMBL/GenBank/DDBJ whole genome shotgun (WGS) entry which is preliminary data.</text>
</comment>
<dbReference type="Proteomes" id="UP000886501">
    <property type="component" value="Unassembled WGS sequence"/>
</dbReference>
<proteinExistence type="predicted"/>
<keyword evidence="2" id="KW-1185">Reference proteome</keyword>
<evidence type="ECO:0000313" key="1">
    <source>
        <dbReference type="EMBL" id="KAF9654125.1"/>
    </source>
</evidence>
<gene>
    <name evidence="1" type="ORF">BDM02DRAFT_3181967</name>
</gene>
<accession>A0ACB6ZWC6</accession>
<sequence>MPPRRATRSVSTSVPPEEKVSTSRRKRGRSEVDEDATDRIVEKPPSRAKKPSSVTSRARTSTRSKTVLKDVPETEREEESVIEDSPPPVKRRRGAVKEEPAAPSDGTMQQDPPSRKGQPAANSRASTSTSRTRTSVVAKDEEDEEVEEVPVPTRRSTRSSVPPKPGPLSAAIPSGKSKKQPARSGRKPVIISDDDSDIVEISATEATLLRSKTRASTSKKSNSQTGTSKPPIKQKSPSPAPLPESEPEPEPEPESIHGHPLGAQNDEPPPTTPKPSPKKVPPPSIVEPDEEEPSVERPCATQPLPPVPEEPEGPRPRLVIHKIALVNFKSYAGRQEIGPFHKSFSAIVGPNGSGKSNTIDALLFVFGYRASKMRQGKLSELIHNSDRYPNLQQCSVEIHFREITDLPGPDAFEVVPGSKLVVARTAFKSNKSEYSVNGHTSSYKEVQTLLKGKDIDLDHNRFLILQGEVEAIALMKPKAPSEHEDGLLEYLEDIIGTSRFKQPLEEAFAEADRLTEERTEKYNRLRITEKEKNALEDKKREAEDYLRLKNEYTKALSRFQQYNLWRCLDIETEFEQNINRAAKDLKDLQDKNAGDLSHHNMLQADYEEREKTYKQLKTMVAEAIKDLAKEERKQVSLEEKVKHAKTKTKKLKKTISEEEHSLAEAERTIEESEAKAEREAKKVQDHEKALTKEEKALEEIQESLRDKTRSFHDQIEIKQKELQPWTTRINEKQAAIDLAKSERETLGRKFEAVKAAKEETENTKARLQGEKEAKETELRDLRQRKAGMDGELDKLKQRLQHTQDQFQKCRQKASASRQKIEEARASQAASTTQNRVLDSLTQLQRTGRISGFHGRLGNLGTIPEKYDVAVTTAASALNNLVVDTVEQAQACIEHLRRNNIGRASFMILEKLSRVPPKPAQTPENIPRLFDLIKPKEPKFSSALYKAVQDTLVAQDLAQANRIAYREKRKVVTLAGDLIEAFGTMSGGGKQVARGGMSSKFAPDVVSPEVLRNYQQESDDAEAELREAQGQHRSIEAELEALIRSGPEIEISLQKVNMDVQNITKAIAESERRLRELSSKNQISASDKSRISALDATIETATGELEEIRDRAKSIEDEIKALEKKILDIGGARLLTQKSKVDGLKLHINLANDEITKAEVAKAKAERDVVKLTKSIQTNKDALSEAETDLEELDREMTQCAQAVQEIKDNVENAKTEEENSKTKLDGVKSKLDDVLEKIRGFKKMELALTQKLQKLQAEAQDNQERIDHWSSEHEKLKLEHIDDDDEDEEQEQEEDGEEQVRKGGEVKSEVKAEPGTSKKKPKDPNELHIYREDELMLLKPDQLLADVQLLDEKLQKAKPNLGVLKEYRKREEEWLRRVQEAEDTTKQRDAQKQHYDQLRKQRLDEFMAGFTAISFKLKEMYQMITLGGNAELELVDSMDPFSEGIIFSVMPPKKSWRNISNLSGGEKTLSSLALVFALHAYKPTPLYFMDEIDAALDFRNVSIVANYIKDRTKNAQFIIISLRNDMFEVSHRLIGIYKVANATKSVSIDNFALNAPALPPAPAPAFESHVGPPPSTIRPPGSVRFINTAKPRSTSVRA</sequence>
<reference evidence="1" key="2">
    <citation type="journal article" date="2020" name="Nat. Commun.">
        <title>Large-scale genome sequencing of mycorrhizal fungi provides insights into the early evolution of symbiotic traits.</title>
        <authorList>
            <person name="Miyauchi S."/>
            <person name="Kiss E."/>
            <person name="Kuo A."/>
            <person name="Drula E."/>
            <person name="Kohler A."/>
            <person name="Sanchez-Garcia M."/>
            <person name="Morin E."/>
            <person name="Andreopoulos B."/>
            <person name="Barry K.W."/>
            <person name="Bonito G."/>
            <person name="Buee M."/>
            <person name="Carver A."/>
            <person name="Chen C."/>
            <person name="Cichocki N."/>
            <person name="Clum A."/>
            <person name="Culley D."/>
            <person name="Crous P.W."/>
            <person name="Fauchery L."/>
            <person name="Girlanda M."/>
            <person name="Hayes R.D."/>
            <person name="Keri Z."/>
            <person name="LaButti K."/>
            <person name="Lipzen A."/>
            <person name="Lombard V."/>
            <person name="Magnuson J."/>
            <person name="Maillard F."/>
            <person name="Murat C."/>
            <person name="Nolan M."/>
            <person name="Ohm R.A."/>
            <person name="Pangilinan J."/>
            <person name="Pereira M.F."/>
            <person name="Perotto S."/>
            <person name="Peter M."/>
            <person name="Pfister S."/>
            <person name="Riley R."/>
            <person name="Sitrit Y."/>
            <person name="Stielow J.B."/>
            <person name="Szollosi G."/>
            <person name="Zifcakova L."/>
            <person name="Stursova M."/>
            <person name="Spatafora J.W."/>
            <person name="Tedersoo L."/>
            <person name="Vaario L.M."/>
            <person name="Yamada A."/>
            <person name="Yan M."/>
            <person name="Wang P."/>
            <person name="Xu J."/>
            <person name="Bruns T."/>
            <person name="Baldrian P."/>
            <person name="Vilgalys R."/>
            <person name="Dunand C."/>
            <person name="Henrissat B."/>
            <person name="Grigoriev I.V."/>
            <person name="Hibbett D."/>
            <person name="Nagy L.G."/>
            <person name="Martin F.M."/>
        </authorList>
    </citation>
    <scope>NUCLEOTIDE SEQUENCE</scope>
    <source>
        <strain evidence="1">P2</strain>
    </source>
</reference>
<protein>
    <submittedName>
        <fullName evidence="1">Uncharacterized protein</fullName>
    </submittedName>
</protein>
<organism evidence="1 2">
    <name type="scientific">Thelephora ganbajun</name>
    <name type="common">Ganba fungus</name>
    <dbReference type="NCBI Taxonomy" id="370292"/>
    <lineage>
        <taxon>Eukaryota</taxon>
        <taxon>Fungi</taxon>
        <taxon>Dikarya</taxon>
        <taxon>Basidiomycota</taxon>
        <taxon>Agaricomycotina</taxon>
        <taxon>Agaricomycetes</taxon>
        <taxon>Thelephorales</taxon>
        <taxon>Thelephoraceae</taxon>
        <taxon>Thelephora</taxon>
    </lineage>
</organism>
<reference evidence="1" key="1">
    <citation type="submission" date="2019-10" db="EMBL/GenBank/DDBJ databases">
        <authorList>
            <consortium name="DOE Joint Genome Institute"/>
            <person name="Kuo A."/>
            <person name="Miyauchi S."/>
            <person name="Kiss E."/>
            <person name="Drula E."/>
            <person name="Kohler A."/>
            <person name="Sanchez-Garcia M."/>
            <person name="Andreopoulos B."/>
            <person name="Barry K.W."/>
            <person name="Bonito G."/>
            <person name="Buee M."/>
            <person name="Carver A."/>
            <person name="Chen C."/>
            <person name="Cichocki N."/>
            <person name="Clum A."/>
            <person name="Culley D."/>
            <person name="Crous P.W."/>
            <person name="Fauchery L."/>
            <person name="Girlanda M."/>
            <person name="Hayes R."/>
            <person name="Keri Z."/>
            <person name="Labutti K."/>
            <person name="Lipzen A."/>
            <person name="Lombard V."/>
            <person name="Magnuson J."/>
            <person name="Maillard F."/>
            <person name="Morin E."/>
            <person name="Murat C."/>
            <person name="Nolan M."/>
            <person name="Ohm R."/>
            <person name="Pangilinan J."/>
            <person name="Pereira M."/>
            <person name="Perotto S."/>
            <person name="Peter M."/>
            <person name="Riley R."/>
            <person name="Sitrit Y."/>
            <person name="Stielow B."/>
            <person name="Szollosi G."/>
            <person name="Zifcakova L."/>
            <person name="Stursova M."/>
            <person name="Spatafora J.W."/>
            <person name="Tedersoo L."/>
            <person name="Vaario L.-M."/>
            <person name="Yamada A."/>
            <person name="Yan M."/>
            <person name="Wang P."/>
            <person name="Xu J."/>
            <person name="Bruns T."/>
            <person name="Baldrian P."/>
            <person name="Vilgalys R."/>
            <person name="Henrissat B."/>
            <person name="Grigoriev I.V."/>
            <person name="Hibbett D."/>
            <person name="Nagy L.G."/>
            <person name="Martin F.M."/>
        </authorList>
    </citation>
    <scope>NUCLEOTIDE SEQUENCE</scope>
    <source>
        <strain evidence="1">P2</strain>
    </source>
</reference>
<dbReference type="EMBL" id="MU117961">
    <property type="protein sequence ID" value="KAF9654125.1"/>
    <property type="molecule type" value="Genomic_DNA"/>
</dbReference>
<name>A0ACB6ZWC6_THEGA</name>
<evidence type="ECO:0000313" key="2">
    <source>
        <dbReference type="Proteomes" id="UP000886501"/>
    </source>
</evidence>